<keyword evidence="7" id="KW-1185">Reference proteome</keyword>
<dbReference type="GO" id="GO:0016020">
    <property type="term" value="C:membrane"/>
    <property type="evidence" value="ECO:0007669"/>
    <property type="project" value="UniProtKB-SubCell"/>
</dbReference>
<name>A0A0P1BJR8_9BASI</name>
<sequence>MSFVDNLVKQVGSTLGITSTTPNISFFAIPAVWVISILCHFYAAANAPTKDGNKGFSNASPRGYLASIQRKEKKSPAEERFIRAEAAQQNGFENLPFFAAAIIAGNVAKLPVSNGAGLDMSLFNRTEFGRTWE</sequence>
<evidence type="ECO:0000313" key="6">
    <source>
        <dbReference type="EMBL" id="CEH16574.1"/>
    </source>
</evidence>
<dbReference type="InterPro" id="IPR023352">
    <property type="entry name" value="MAPEG-like_dom_sf"/>
</dbReference>
<dbReference type="Pfam" id="PF01124">
    <property type="entry name" value="MAPEG"/>
    <property type="match status" value="1"/>
</dbReference>
<dbReference type="PANTHER" id="PTHR35371">
    <property type="entry name" value="INNER MEMBRANE PROTEIN"/>
    <property type="match status" value="1"/>
</dbReference>
<evidence type="ECO:0000256" key="3">
    <source>
        <dbReference type="ARBA" id="ARBA00022989"/>
    </source>
</evidence>
<evidence type="ECO:0000313" key="7">
    <source>
        <dbReference type="Proteomes" id="UP000054845"/>
    </source>
</evidence>
<dbReference type="SUPFAM" id="SSF161084">
    <property type="entry name" value="MAPEG domain-like"/>
    <property type="match status" value="1"/>
</dbReference>
<evidence type="ECO:0000256" key="4">
    <source>
        <dbReference type="ARBA" id="ARBA00023136"/>
    </source>
</evidence>
<dbReference type="OrthoDB" id="2122304at2759"/>
<evidence type="ECO:0000256" key="2">
    <source>
        <dbReference type="ARBA" id="ARBA00022692"/>
    </source>
</evidence>
<evidence type="ECO:0000256" key="1">
    <source>
        <dbReference type="ARBA" id="ARBA00004370"/>
    </source>
</evidence>
<dbReference type="Proteomes" id="UP000054845">
    <property type="component" value="Unassembled WGS sequence"/>
</dbReference>
<keyword evidence="4 5" id="KW-0472">Membrane</keyword>
<evidence type="ECO:0000256" key="5">
    <source>
        <dbReference type="SAM" id="Phobius"/>
    </source>
</evidence>
<proteinExistence type="predicted"/>
<dbReference type="InterPro" id="IPR001129">
    <property type="entry name" value="Membr-assoc_MAPEG"/>
</dbReference>
<keyword evidence="3 5" id="KW-1133">Transmembrane helix</keyword>
<protein>
    <submittedName>
        <fullName evidence="6">Membrane-associated, eicosanoid/glutathione metabolism (MAPEG) protein</fullName>
    </submittedName>
</protein>
<dbReference type="Gene3D" id="1.20.120.550">
    <property type="entry name" value="Membrane associated eicosanoid/glutathione metabolism-like domain"/>
    <property type="match status" value="1"/>
</dbReference>
<feature type="transmembrane region" description="Helical" evidence="5">
    <location>
        <begin position="24"/>
        <end position="45"/>
    </location>
</feature>
<organism evidence="6 7">
    <name type="scientific">Ceraceosorus bombacis</name>
    <dbReference type="NCBI Taxonomy" id="401625"/>
    <lineage>
        <taxon>Eukaryota</taxon>
        <taxon>Fungi</taxon>
        <taxon>Dikarya</taxon>
        <taxon>Basidiomycota</taxon>
        <taxon>Ustilaginomycotina</taxon>
        <taxon>Exobasidiomycetes</taxon>
        <taxon>Ceraceosorales</taxon>
        <taxon>Ceraceosoraceae</taxon>
        <taxon>Ceraceosorus</taxon>
    </lineage>
</organism>
<keyword evidence="2 5" id="KW-0812">Transmembrane</keyword>
<reference evidence="6 7" key="1">
    <citation type="submission" date="2014-09" db="EMBL/GenBank/DDBJ databases">
        <authorList>
            <person name="Magalhaes I.L.F."/>
            <person name="Oliveira U."/>
            <person name="Santos F.R."/>
            <person name="Vidigal T.H.D.A."/>
            <person name="Brescovit A.D."/>
            <person name="Santos A.J."/>
        </authorList>
    </citation>
    <scope>NUCLEOTIDE SEQUENCE [LARGE SCALE GENOMIC DNA]</scope>
</reference>
<dbReference type="EMBL" id="CCYA01000318">
    <property type="protein sequence ID" value="CEH16574.1"/>
    <property type="molecule type" value="Genomic_DNA"/>
</dbReference>
<dbReference type="PANTHER" id="PTHR35371:SF1">
    <property type="entry name" value="BLR7753 PROTEIN"/>
    <property type="match status" value="1"/>
</dbReference>
<dbReference type="AlphaFoldDB" id="A0A0P1BJR8"/>
<accession>A0A0P1BJR8</accession>
<comment type="subcellular location">
    <subcellularLocation>
        <location evidence="1">Membrane</location>
    </subcellularLocation>
</comment>